<dbReference type="EMBL" id="GBRH01279300">
    <property type="protein sequence ID" value="JAD18595.1"/>
    <property type="molecule type" value="Transcribed_RNA"/>
</dbReference>
<sequence length="65" mass="7815">MAILYFSAEWRSKCMCGNPWIKRITYCVLRVNCTGRHVYHSLDNIMKSLLYYMQIKVVNMYKTQT</sequence>
<name>A0A0A8Y0W2_ARUDO</name>
<dbReference type="AlphaFoldDB" id="A0A0A8Y0W2"/>
<reference evidence="1" key="2">
    <citation type="journal article" date="2015" name="Data Brief">
        <title>Shoot transcriptome of the giant reed, Arundo donax.</title>
        <authorList>
            <person name="Barrero R.A."/>
            <person name="Guerrero F.D."/>
            <person name="Moolhuijzen P."/>
            <person name="Goolsby J.A."/>
            <person name="Tidwell J."/>
            <person name="Bellgard S.E."/>
            <person name="Bellgard M.I."/>
        </authorList>
    </citation>
    <scope>NUCLEOTIDE SEQUENCE</scope>
    <source>
        <tissue evidence="1">Shoot tissue taken approximately 20 cm above the soil surface</tissue>
    </source>
</reference>
<protein>
    <submittedName>
        <fullName evidence="1">Uncharacterized protein</fullName>
    </submittedName>
</protein>
<reference evidence="1" key="1">
    <citation type="submission" date="2014-09" db="EMBL/GenBank/DDBJ databases">
        <authorList>
            <person name="Magalhaes I.L.F."/>
            <person name="Oliveira U."/>
            <person name="Santos F.R."/>
            <person name="Vidigal T.H.D.A."/>
            <person name="Brescovit A.D."/>
            <person name="Santos A.J."/>
        </authorList>
    </citation>
    <scope>NUCLEOTIDE SEQUENCE</scope>
    <source>
        <tissue evidence="1">Shoot tissue taken approximately 20 cm above the soil surface</tissue>
    </source>
</reference>
<accession>A0A0A8Y0W2</accession>
<organism evidence="1">
    <name type="scientific">Arundo donax</name>
    <name type="common">Giant reed</name>
    <name type="synonym">Donax arundinaceus</name>
    <dbReference type="NCBI Taxonomy" id="35708"/>
    <lineage>
        <taxon>Eukaryota</taxon>
        <taxon>Viridiplantae</taxon>
        <taxon>Streptophyta</taxon>
        <taxon>Embryophyta</taxon>
        <taxon>Tracheophyta</taxon>
        <taxon>Spermatophyta</taxon>
        <taxon>Magnoliopsida</taxon>
        <taxon>Liliopsida</taxon>
        <taxon>Poales</taxon>
        <taxon>Poaceae</taxon>
        <taxon>PACMAD clade</taxon>
        <taxon>Arundinoideae</taxon>
        <taxon>Arundineae</taxon>
        <taxon>Arundo</taxon>
    </lineage>
</organism>
<evidence type="ECO:0000313" key="1">
    <source>
        <dbReference type="EMBL" id="JAD18595.1"/>
    </source>
</evidence>
<proteinExistence type="predicted"/>